<proteinExistence type="predicted"/>
<dbReference type="RefSeq" id="WP_343331525.1">
    <property type="nucleotide sequence ID" value="NZ_JAPOHD010000005.1"/>
</dbReference>
<reference evidence="1" key="1">
    <citation type="submission" date="2022-11" db="EMBL/GenBank/DDBJ databases">
        <title>Marilongibacter aestuarii gen. nov., sp. nov., isolated from tidal flat sediment.</title>
        <authorList>
            <person name="Jiayan W."/>
        </authorList>
    </citation>
    <scope>NUCLEOTIDE SEQUENCE</scope>
    <source>
        <strain evidence="1">Z1-6</strain>
    </source>
</reference>
<protein>
    <submittedName>
        <fullName evidence="1">Uncharacterized protein</fullName>
    </submittedName>
</protein>
<dbReference type="AlphaFoldDB" id="A0A9X3J621"/>
<keyword evidence="2" id="KW-1185">Reference proteome</keyword>
<name>A0A9X3J621_9BACT</name>
<comment type="caution">
    <text evidence="1">The sequence shown here is derived from an EMBL/GenBank/DDBJ whole genome shotgun (WGS) entry which is preliminary data.</text>
</comment>
<evidence type="ECO:0000313" key="2">
    <source>
        <dbReference type="Proteomes" id="UP001145087"/>
    </source>
</evidence>
<organism evidence="1 2">
    <name type="scientific">Draconibacterium aestuarii</name>
    <dbReference type="NCBI Taxonomy" id="2998507"/>
    <lineage>
        <taxon>Bacteria</taxon>
        <taxon>Pseudomonadati</taxon>
        <taxon>Bacteroidota</taxon>
        <taxon>Bacteroidia</taxon>
        <taxon>Marinilabiliales</taxon>
        <taxon>Prolixibacteraceae</taxon>
        <taxon>Draconibacterium</taxon>
    </lineage>
</organism>
<gene>
    <name evidence="1" type="ORF">OU798_02485</name>
</gene>
<accession>A0A9X3J621</accession>
<dbReference type="Proteomes" id="UP001145087">
    <property type="component" value="Unassembled WGS sequence"/>
</dbReference>
<sequence>MKLKITKRDILFLFIGLFIAFLIDAVVSWEENKQAFLDGYNSAIEHAEK</sequence>
<dbReference type="EMBL" id="JAPOHD010000005">
    <property type="protein sequence ID" value="MCY1719190.1"/>
    <property type="molecule type" value="Genomic_DNA"/>
</dbReference>
<evidence type="ECO:0000313" key="1">
    <source>
        <dbReference type="EMBL" id="MCY1719190.1"/>
    </source>
</evidence>